<dbReference type="EMBL" id="CP001814">
    <property type="protein sequence ID" value="ACZ86121.1"/>
    <property type="molecule type" value="Genomic_DNA"/>
</dbReference>
<dbReference type="InterPro" id="IPR007969">
    <property type="entry name" value="DUF732"/>
</dbReference>
<organism evidence="3 4">
    <name type="scientific">Streptosporangium roseum (strain ATCC 12428 / DSM 43021 / JCM 3005 / KCTC 9067 / NCIMB 10171 / NRRL 2505 / NI 9100)</name>
    <dbReference type="NCBI Taxonomy" id="479432"/>
    <lineage>
        <taxon>Bacteria</taxon>
        <taxon>Bacillati</taxon>
        <taxon>Actinomycetota</taxon>
        <taxon>Actinomycetes</taxon>
        <taxon>Streptosporangiales</taxon>
        <taxon>Streptosporangiaceae</taxon>
        <taxon>Streptosporangium</taxon>
    </lineage>
</organism>
<dbReference type="eggNOG" id="ENOG502ZSJD">
    <property type="taxonomic scope" value="Bacteria"/>
</dbReference>
<gene>
    <name evidence="3" type="ordered locus">Sros_3176</name>
</gene>
<dbReference type="HOGENOM" id="CLU_1834083_0_0_11"/>
<evidence type="ECO:0000313" key="4">
    <source>
        <dbReference type="Proteomes" id="UP000002029"/>
    </source>
</evidence>
<protein>
    <recommendedName>
        <fullName evidence="2">DUF732 domain-containing protein</fullName>
    </recommendedName>
</protein>
<dbReference type="KEGG" id="sro:Sros_3176"/>
<proteinExistence type="predicted"/>
<feature type="domain" description="DUF732" evidence="2">
    <location>
        <begin position="83"/>
        <end position="139"/>
    </location>
</feature>
<dbReference type="AlphaFoldDB" id="D2BBQ2"/>
<dbReference type="Pfam" id="PF05305">
    <property type="entry name" value="DUF732"/>
    <property type="match status" value="1"/>
</dbReference>
<sequence>MGFAALAGVGVVGDRISAANDAVKGSTPAPSRTAHPGPGERGDRPPSALSRTAADRPVVSPSPGPGETRALLAGLGEIDPALDHQRSISRARESCRDLADGMGRREVADRTRRRFGGTAGIGPRQAGLILAVIEDTFCPS</sequence>
<dbReference type="Proteomes" id="UP000002029">
    <property type="component" value="Chromosome"/>
</dbReference>
<accession>D2BBQ2</accession>
<name>D2BBQ2_STRRD</name>
<evidence type="ECO:0000313" key="3">
    <source>
        <dbReference type="EMBL" id="ACZ86121.1"/>
    </source>
</evidence>
<reference evidence="3 4" key="1">
    <citation type="journal article" date="2010" name="Stand. Genomic Sci.">
        <title>Complete genome sequence of Streptosporangium roseum type strain (NI 9100).</title>
        <authorList>
            <person name="Nolan M."/>
            <person name="Sikorski J."/>
            <person name="Jando M."/>
            <person name="Lucas S."/>
            <person name="Lapidus A."/>
            <person name="Glavina Del Rio T."/>
            <person name="Chen F."/>
            <person name="Tice H."/>
            <person name="Pitluck S."/>
            <person name="Cheng J.F."/>
            <person name="Chertkov O."/>
            <person name="Sims D."/>
            <person name="Meincke L."/>
            <person name="Brettin T."/>
            <person name="Han C."/>
            <person name="Detter J.C."/>
            <person name="Bruce D."/>
            <person name="Goodwin L."/>
            <person name="Land M."/>
            <person name="Hauser L."/>
            <person name="Chang Y.J."/>
            <person name="Jeffries C.D."/>
            <person name="Ivanova N."/>
            <person name="Mavromatis K."/>
            <person name="Mikhailova N."/>
            <person name="Chen A."/>
            <person name="Palaniappan K."/>
            <person name="Chain P."/>
            <person name="Rohde M."/>
            <person name="Goker M."/>
            <person name="Bristow J."/>
            <person name="Eisen J.A."/>
            <person name="Markowitz V."/>
            <person name="Hugenholtz P."/>
            <person name="Kyrpides N.C."/>
            <person name="Klenk H.P."/>
        </authorList>
    </citation>
    <scope>NUCLEOTIDE SEQUENCE [LARGE SCALE GENOMIC DNA]</scope>
    <source>
        <strain evidence="4">ATCC 12428 / DSM 43021 / JCM 3005 / NI 9100</strain>
    </source>
</reference>
<evidence type="ECO:0000259" key="2">
    <source>
        <dbReference type="Pfam" id="PF05305"/>
    </source>
</evidence>
<evidence type="ECO:0000256" key="1">
    <source>
        <dbReference type="SAM" id="MobiDB-lite"/>
    </source>
</evidence>
<keyword evidence="4" id="KW-1185">Reference proteome</keyword>
<feature type="region of interest" description="Disordered" evidence="1">
    <location>
        <begin position="20"/>
        <end position="70"/>
    </location>
</feature>